<evidence type="ECO:0000256" key="1">
    <source>
        <dbReference type="SAM" id="MobiDB-lite"/>
    </source>
</evidence>
<organism evidence="3 4">
    <name type="scientific">Bacillus zhangzhouensis</name>
    <dbReference type="NCBI Taxonomy" id="1178540"/>
    <lineage>
        <taxon>Bacteria</taxon>
        <taxon>Bacillati</taxon>
        <taxon>Bacillota</taxon>
        <taxon>Bacilli</taxon>
        <taxon>Bacillales</taxon>
        <taxon>Bacillaceae</taxon>
        <taxon>Bacillus</taxon>
    </lineage>
</organism>
<proteinExistence type="predicted"/>
<reference evidence="3 4" key="1">
    <citation type="submission" date="2012-09" db="EMBL/GenBank/DDBJ databases">
        <title>Genome Sequence of Bacillus sp. DW5-4.</title>
        <authorList>
            <person name="Lai Q."/>
            <person name="Liu Y."/>
            <person name="Shao Z."/>
        </authorList>
    </citation>
    <scope>NUCLEOTIDE SEQUENCE [LARGE SCALE GENOMIC DNA]</scope>
    <source>
        <strain evidence="3 4">DW5-4</strain>
    </source>
</reference>
<gene>
    <name evidence="3" type="ORF">BA70_00810</name>
</gene>
<keyword evidence="4" id="KW-1185">Reference proteome</keyword>
<comment type="caution">
    <text evidence="3">The sequence shown here is derived from an EMBL/GenBank/DDBJ whole genome shotgun (WGS) entry which is preliminary data.</text>
</comment>
<name>A0A081LFY8_9BACI</name>
<keyword evidence="2" id="KW-0472">Membrane</keyword>
<feature type="transmembrane region" description="Helical" evidence="2">
    <location>
        <begin position="55"/>
        <end position="86"/>
    </location>
</feature>
<feature type="region of interest" description="Disordered" evidence="1">
    <location>
        <begin position="94"/>
        <end position="120"/>
    </location>
</feature>
<accession>A0A081LFY8</accession>
<protein>
    <submittedName>
        <fullName evidence="3">Membrane protein</fullName>
    </submittedName>
</protein>
<dbReference type="eggNOG" id="COG4758">
    <property type="taxonomic scope" value="Bacteria"/>
</dbReference>
<dbReference type="OrthoDB" id="2942803at2"/>
<feature type="transmembrane region" description="Helical" evidence="2">
    <location>
        <begin position="12"/>
        <end position="43"/>
    </location>
</feature>
<keyword evidence="2" id="KW-1133">Transmembrane helix</keyword>
<sequence>MKITGKTIIGSILMFVGLSIFFGGSLGGLIPTLIGAWLIYVGVKKYDKGSKTTGVILAVIGVLLVVQSLPFLLGIAFAGALLYFGWTMLNGESAKESSGRSYREPNTAPHMEEPINTSFDQEWEDFLKKK</sequence>
<dbReference type="AlphaFoldDB" id="A0A081LFY8"/>
<keyword evidence="2" id="KW-0812">Transmembrane</keyword>
<evidence type="ECO:0000313" key="4">
    <source>
        <dbReference type="Proteomes" id="UP000028091"/>
    </source>
</evidence>
<evidence type="ECO:0000256" key="2">
    <source>
        <dbReference type="SAM" id="Phobius"/>
    </source>
</evidence>
<dbReference type="Proteomes" id="UP000028091">
    <property type="component" value="Unassembled WGS sequence"/>
</dbReference>
<feature type="compositionally biased region" description="Basic and acidic residues" evidence="1">
    <location>
        <begin position="94"/>
        <end position="103"/>
    </location>
</feature>
<dbReference type="RefSeq" id="WP_034316899.1">
    <property type="nucleotide sequence ID" value="NZ_JAVIKA010000004.1"/>
</dbReference>
<dbReference type="EMBL" id="JOTP01000001">
    <property type="protein sequence ID" value="KEP28164.1"/>
    <property type="molecule type" value="Genomic_DNA"/>
</dbReference>
<evidence type="ECO:0000313" key="3">
    <source>
        <dbReference type="EMBL" id="KEP28164.1"/>
    </source>
</evidence>